<evidence type="ECO:0000313" key="7">
    <source>
        <dbReference type="Proteomes" id="UP000251571"/>
    </source>
</evidence>
<organism evidence="5 7">
    <name type="scientific">Jannaschia seohaensis</name>
    <dbReference type="NCBI Taxonomy" id="475081"/>
    <lineage>
        <taxon>Bacteria</taxon>
        <taxon>Pseudomonadati</taxon>
        <taxon>Pseudomonadota</taxon>
        <taxon>Alphaproteobacteria</taxon>
        <taxon>Rhodobacterales</taxon>
        <taxon>Roseobacteraceae</taxon>
        <taxon>Jannaschia</taxon>
    </lineage>
</organism>
<evidence type="ECO:0000256" key="2">
    <source>
        <dbReference type="ARBA" id="ARBA00022525"/>
    </source>
</evidence>
<keyword evidence="6" id="KW-1185">Reference proteome</keyword>
<dbReference type="InterPro" id="IPR011049">
    <property type="entry name" value="Serralysin-like_metalloprot_C"/>
</dbReference>
<gene>
    <name evidence="4" type="ORF">BCF38_101553</name>
    <name evidence="5" type="ORF">SAMN05421539_101553</name>
</gene>
<dbReference type="PRINTS" id="PR00313">
    <property type="entry name" value="CABNDNGRPT"/>
</dbReference>
<dbReference type="EMBL" id="QGDJ01000001">
    <property type="protein sequence ID" value="PWJ22144.1"/>
    <property type="molecule type" value="Genomic_DNA"/>
</dbReference>
<accession>A0A2Y9BW40</accession>
<dbReference type="PANTHER" id="PTHR38340">
    <property type="entry name" value="S-LAYER PROTEIN"/>
    <property type="match status" value="1"/>
</dbReference>
<dbReference type="PANTHER" id="PTHR38340:SF1">
    <property type="entry name" value="S-LAYER PROTEIN"/>
    <property type="match status" value="1"/>
</dbReference>
<protein>
    <submittedName>
        <fullName evidence="4">Hemolysin type calcium-binding protein</fullName>
    </submittedName>
    <submittedName>
        <fullName evidence="5">Hemolysin-type calcium-binding repeat-containing protein</fullName>
    </submittedName>
</protein>
<evidence type="ECO:0000313" key="5">
    <source>
        <dbReference type="EMBL" id="SSA38422.1"/>
    </source>
</evidence>
<feature type="region of interest" description="Disordered" evidence="3">
    <location>
        <begin position="430"/>
        <end position="451"/>
    </location>
</feature>
<reference evidence="7" key="2">
    <citation type="submission" date="2016-10" db="EMBL/GenBank/DDBJ databases">
        <authorList>
            <person name="Varghese N."/>
            <person name="Submissions S."/>
        </authorList>
    </citation>
    <scope>NUCLEOTIDE SEQUENCE [LARGE SCALE GENOMIC DNA]</scope>
    <source>
        <strain evidence="7">DSM 25227</strain>
    </source>
</reference>
<evidence type="ECO:0000256" key="3">
    <source>
        <dbReference type="SAM" id="MobiDB-lite"/>
    </source>
</evidence>
<dbReference type="PROSITE" id="PS00330">
    <property type="entry name" value="HEMOLYSIN_CALCIUM"/>
    <property type="match status" value="2"/>
</dbReference>
<evidence type="ECO:0000313" key="4">
    <source>
        <dbReference type="EMBL" id="PWJ22144.1"/>
    </source>
</evidence>
<evidence type="ECO:0000256" key="1">
    <source>
        <dbReference type="ARBA" id="ARBA00004613"/>
    </source>
</evidence>
<name>A0A2Y9BW40_9RHOB</name>
<dbReference type="Proteomes" id="UP000245839">
    <property type="component" value="Unassembled WGS sequence"/>
</dbReference>
<dbReference type="GO" id="GO:0005509">
    <property type="term" value="F:calcium ion binding"/>
    <property type="evidence" value="ECO:0007669"/>
    <property type="project" value="InterPro"/>
</dbReference>
<dbReference type="SUPFAM" id="SSF51120">
    <property type="entry name" value="beta-Roll"/>
    <property type="match status" value="1"/>
</dbReference>
<reference evidence="5" key="1">
    <citation type="submission" date="2016-10" db="EMBL/GenBank/DDBJ databases">
        <authorList>
            <person name="Cai Z."/>
        </authorList>
    </citation>
    <scope>NUCLEOTIDE SEQUENCE [LARGE SCALE GENOMIC DNA]</scope>
    <source>
        <strain evidence="5">DSM 25227</strain>
    </source>
</reference>
<dbReference type="Proteomes" id="UP000251571">
    <property type="component" value="Unassembled WGS sequence"/>
</dbReference>
<evidence type="ECO:0000313" key="6">
    <source>
        <dbReference type="Proteomes" id="UP000245839"/>
    </source>
</evidence>
<dbReference type="Gene3D" id="2.150.10.10">
    <property type="entry name" value="Serralysin-like metalloprotease, C-terminal"/>
    <property type="match status" value="2"/>
</dbReference>
<keyword evidence="2" id="KW-0964">Secreted</keyword>
<reference evidence="4 6" key="3">
    <citation type="submission" date="2018-03" db="EMBL/GenBank/DDBJ databases">
        <title>Genomic Encyclopedia of Archaeal and Bacterial Type Strains, Phase II (KMG-II): from individual species to whole genera.</title>
        <authorList>
            <person name="Goeker M."/>
        </authorList>
    </citation>
    <scope>NUCLEOTIDE SEQUENCE [LARGE SCALE GENOMIC DNA]</scope>
    <source>
        <strain evidence="4 6">DSM 25227</strain>
    </source>
</reference>
<dbReference type="InterPro" id="IPR018511">
    <property type="entry name" value="Hemolysin-typ_Ca-bd_CS"/>
</dbReference>
<comment type="subcellular location">
    <subcellularLocation>
        <location evidence="1">Secreted</location>
    </subcellularLocation>
</comment>
<dbReference type="EMBL" id="UETC01000001">
    <property type="protein sequence ID" value="SSA38422.1"/>
    <property type="molecule type" value="Genomic_DNA"/>
</dbReference>
<dbReference type="OrthoDB" id="7782055at2"/>
<dbReference type="RefSeq" id="WP_109562725.1">
    <property type="nucleotide sequence ID" value="NZ_QGDJ01000001.1"/>
</dbReference>
<sequence length="659" mass="69528">MAQITYLTDPFFWEGDARTDVWGSQIWGLADGRIVLLQDEAVSLFEADGTRLTEAVTLSEGPLIDVFFGRPTLAELADGGFALAWTGEATDPGVFEDEAFLRVFESDGTPRTDVLPVNPSTPFLAEEDVALAPTPDGFLAVWEENGPVDTDLWVRAFDALGQPLSDGRIVNQTLSGRQVAPDLVTLDGGEIVLSYRSFGTDFGPERGEALKLEGLVVQVLDPDGATLVDETLISPASSGSALDVELAALTGDRVVLAFLGEDRTSDGLQGSDLYARTFEVDRSGPALALAEDGPLIDLTEAPDLGEEYPRVIGTPDGGFFAAWLSPDELEPVSPFEGAVLGRFFGPDGTARTEAAELFAGAGEPRNLSLAARPDGAVTVNWLTEFRPGDDIFATAENGLARTVLLSEQGDTIEGDGLLVGTPGNDRILGGAGNDVLEGREGSDRLEGGGGDDLLRGAAGFDTLQGGDGADGLDGGPGADVLRGAAGDDRYLLDDPGDRAIEAPGEGEDRVYASVDFRVTAEIERVTLLGTDDLRATGNAIAQRLDGNRGDNVLFGRGGSDTMYGGAGDDVFVLDLNVSDAPITILDFSPGDRLAIDDRFFDLGGGSVDPRPADPEEARVRLASDEVEWDRETGEFAIDGAVVAILLEEARLRVEDVLLF</sequence>
<dbReference type="Pfam" id="PF00353">
    <property type="entry name" value="HemolysinCabind"/>
    <property type="match status" value="3"/>
</dbReference>
<dbReference type="InterPro" id="IPR001343">
    <property type="entry name" value="Hemolysn_Ca-bd"/>
</dbReference>
<dbReference type="GO" id="GO:0005576">
    <property type="term" value="C:extracellular region"/>
    <property type="evidence" value="ECO:0007669"/>
    <property type="project" value="UniProtKB-SubCell"/>
</dbReference>
<feature type="compositionally biased region" description="Basic and acidic residues" evidence="3">
    <location>
        <begin position="436"/>
        <end position="446"/>
    </location>
</feature>
<proteinExistence type="predicted"/>
<dbReference type="AlphaFoldDB" id="A0A2Y9BW40"/>
<dbReference type="InterPro" id="IPR050557">
    <property type="entry name" value="RTX_toxin/Mannuronan_C5-epim"/>
</dbReference>